<keyword evidence="3" id="KW-1185">Reference proteome</keyword>
<feature type="region of interest" description="Disordered" evidence="1">
    <location>
        <begin position="191"/>
        <end position="227"/>
    </location>
</feature>
<feature type="compositionally biased region" description="Low complexity" evidence="1">
    <location>
        <begin position="124"/>
        <end position="133"/>
    </location>
</feature>
<dbReference type="EMBL" id="CM000640">
    <property type="protein sequence ID" value="EED94159.1"/>
    <property type="molecule type" value="Genomic_DNA"/>
</dbReference>
<dbReference type="PaxDb" id="35128-Thaps21659"/>
<feature type="region of interest" description="Disordered" evidence="1">
    <location>
        <begin position="295"/>
        <end position="316"/>
    </location>
</feature>
<evidence type="ECO:0000256" key="1">
    <source>
        <dbReference type="SAM" id="MobiDB-lite"/>
    </source>
</evidence>
<organism evidence="2 3">
    <name type="scientific">Thalassiosira pseudonana</name>
    <name type="common">Marine diatom</name>
    <name type="synonym">Cyclotella nana</name>
    <dbReference type="NCBI Taxonomy" id="35128"/>
    <lineage>
        <taxon>Eukaryota</taxon>
        <taxon>Sar</taxon>
        <taxon>Stramenopiles</taxon>
        <taxon>Ochrophyta</taxon>
        <taxon>Bacillariophyta</taxon>
        <taxon>Coscinodiscophyceae</taxon>
        <taxon>Thalassiosirophycidae</taxon>
        <taxon>Thalassiosirales</taxon>
        <taxon>Thalassiosiraceae</taxon>
        <taxon>Thalassiosira</taxon>
    </lineage>
</organism>
<protein>
    <submittedName>
        <fullName evidence="2">Uncharacterized protein</fullName>
    </submittedName>
</protein>
<dbReference type="Proteomes" id="UP000001449">
    <property type="component" value="Chromosome 3"/>
</dbReference>
<dbReference type="GeneID" id="7444038"/>
<dbReference type="HOGENOM" id="CLU_493929_0_0_1"/>
<feature type="compositionally biased region" description="Basic and acidic residues" evidence="1">
    <location>
        <begin position="217"/>
        <end position="227"/>
    </location>
</feature>
<sequence>MSDDLPNKDKARLKEQALLEKLYSSLDNHISAPDQEHLCGSIRIKTPARPVIITTTTDSKNLIKSVLAVKMLAKSIAKACLAEMPDCDAEDNLVKSVMDRFKAHYPTLKPAMVYDAIHKQMASEYESGNSQSEEGGGESKQGEPTDGAAITERSLQQKVTRCTTKVTGDMEAYYAKIIALKRARRESAENEAAAAEDITAPKPTKRSRAATPKRMNKNREDSQAGRPTKEMKEFFDVCEMKYEKERETYGGDLPIGQWEIIVNTTKQELGLHDLEMTAEKLSERCMRRYRKKMRQIAKANAPPGATINPKNPHDRRPMEMRVHDRLVNECYDRWVEFKKSNGKKTKLKMQDEIINEVRMEMSQEYADITNETIKNRIRVRYRKEHGTTNKVMVHILTGEDKERYLNLLDTIVERFAELKEASQEGQLPDGTLAQLIESTKRELGCTDLEVRKDNVRIKYHKQKKKTPLHTDLDESLVIAINNAFSMGRPVTREHGLSLANSMLQVQKGGEDDGEVLDSKWWRSFLVRNKNKLSDKIDRKVPKGVVSASLMAL</sequence>
<evidence type="ECO:0000313" key="2">
    <source>
        <dbReference type="EMBL" id="EED94159.1"/>
    </source>
</evidence>
<dbReference type="AlphaFoldDB" id="B8BX79"/>
<evidence type="ECO:0000313" key="3">
    <source>
        <dbReference type="Proteomes" id="UP000001449"/>
    </source>
</evidence>
<dbReference type="InParanoid" id="B8BX79"/>
<name>B8BX79_THAPS</name>
<dbReference type="KEGG" id="tps:THAPSDRAFT_21659"/>
<reference evidence="2 3" key="1">
    <citation type="journal article" date="2004" name="Science">
        <title>The genome of the diatom Thalassiosira pseudonana: ecology, evolution, and metabolism.</title>
        <authorList>
            <person name="Armbrust E.V."/>
            <person name="Berges J.A."/>
            <person name="Bowler C."/>
            <person name="Green B.R."/>
            <person name="Martinez D."/>
            <person name="Putnam N.H."/>
            <person name="Zhou S."/>
            <person name="Allen A.E."/>
            <person name="Apt K.E."/>
            <person name="Bechner M."/>
            <person name="Brzezinski M.A."/>
            <person name="Chaal B.K."/>
            <person name="Chiovitti A."/>
            <person name="Davis A.K."/>
            <person name="Demarest M.S."/>
            <person name="Detter J.C."/>
            <person name="Glavina T."/>
            <person name="Goodstein D."/>
            <person name="Hadi M.Z."/>
            <person name="Hellsten U."/>
            <person name="Hildebrand M."/>
            <person name="Jenkins B.D."/>
            <person name="Jurka J."/>
            <person name="Kapitonov V.V."/>
            <person name="Kroger N."/>
            <person name="Lau W.W."/>
            <person name="Lane T.W."/>
            <person name="Larimer F.W."/>
            <person name="Lippmeier J.C."/>
            <person name="Lucas S."/>
            <person name="Medina M."/>
            <person name="Montsant A."/>
            <person name="Obornik M."/>
            <person name="Parker M.S."/>
            <person name="Palenik B."/>
            <person name="Pazour G.J."/>
            <person name="Richardson P.M."/>
            <person name="Rynearson T.A."/>
            <person name="Saito M.A."/>
            <person name="Schwartz D.C."/>
            <person name="Thamatrakoln K."/>
            <person name="Valentin K."/>
            <person name="Vardi A."/>
            <person name="Wilkerson F.P."/>
            <person name="Rokhsar D.S."/>
        </authorList>
    </citation>
    <scope>NUCLEOTIDE SEQUENCE [LARGE SCALE GENOMIC DNA]</scope>
    <source>
        <strain evidence="2 3">CCMP1335</strain>
    </source>
</reference>
<feature type="region of interest" description="Disordered" evidence="1">
    <location>
        <begin position="124"/>
        <end position="156"/>
    </location>
</feature>
<reference evidence="2 3" key="2">
    <citation type="journal article" date="2008" name="Nature">
        <title>The Phaeodactylum genome reveals the evolutionary history of diatom genomes.</title>
        <authorList>
            <person name="Bowler C."/>
            <person name="Allen A.E."/>
            <person name="Badger J.H."/>
            <person name="Grimwood J."/>
            <person name="Jabbari K."/>
            <person name="Kuo A."/>
            <person name="Maheswari U."/>
            <person name="Martens C."/>
            <person name="Maumus F."/>
            <person name="Otillar R.P."/>
            <person name="Rayko E."/>
            <person name="Salamov A."/>
            <person name="Vandepoele K."/>
            <person name="Beszteri B."/>
            <person name="Gruber A."/>
            <person name="Heijde M."/>
            <person name="Katinka M."/>
            <person name="Mock T."/>
            <person name="Valentin K."/>
            <person name="Verret F."/>
            <person name="Berges J.A."/>
            <person name="Brownlee C."/>
            <person name="Cadoret J.P."/>
            <person name="Chiovitti A."/>
            <person name="Choi C.J."/>
            <person name="Coesel S."/>
            <person name="De Martino A."/>
            <person name="Detter J.C."/>
            <person name="Durkin C."/>
            <person name="Falciatore A."/>
            <person name="Fournet J."/>
            <person name="Haruta M."/>
            <person name="Huysman M.J."/>
            <person name="Jenkins B.D."/>
            <person name="Jiroutova K."/>
            <person name="Jorgensen R.E."/>
            <person name="Joubert Y."/>
            <person name="Kaplan A."/>
            <person name="Kroger N."/>
            <person name="Kroth P.G."/>
            <person name="La Roche J."/>
            <person name="Lindquist E."/>
            <person name="Lommer M."/>
            <person name="Martin-Jezequel V."/>
            <person name="Lopez P.J."/>
            <person name="Lucas S."/>
            <person name="Mangogna M."/>
            <person name="McGinnis K."/>
            <person name="Medlin L.K."/>
            <person name="Montsant A."/>
            <person name="Oudot-Le Secq M.P."/>
            <person name="Napoli C."/>
            <person name="Obornik M."/>
            <person name="Parker M.S."/>
            <person name="Petit J.L."/>
            <person name="Porcel B.M."/>
            <person name="Poulsen N."/>
            <person name="Robison M."/>
            <person name="Rychlewski L."/>
            <person name="Rynearson T.A."/>
            <person name="Schmutz J."/>
            <person name="Shapiro H."/>
            <person name="Siaut M."/>
            <person name="Stanley M."/>
            <person name="Sussman M.R."/>
            <person name="Taylor A.R."/>
            <person name="Vardi A."/>
            <person name="von Dassow P."/>
            <person name="Vyverman W."/>
            <person name="Willis A."/>
            <person name="Wyrwicz L.S."/>
            <person name="Rokhsar D.S."/>
            <person name="Weissenbach J."/>
            <person name="Armbrust E.V."/>
            <person name="Green B.R."/>
            <person name="Van de Peer Y."/>
            <person name="Grigoriev I.V."/>
        </authorList>
    </citation>
    <scope>NUCLEOTIDE SEQUENCE [LARGE SCALE GENOMIC DNA]</scope>
    <source>
        <strain evidence="2 3">CCMP1335</strain>
    </source>
</reference>
<dbReference type="RefSeq" id="XP_002288723.1">
    <property type="nucleotide sequence ID" value="XM_002288687.1"/>
</dbReference>
<proteinExistence type="predicted"/>
<gene>
    <name evidence="2" type="ORF">THAPSDRAFT_21659</name>
</gene>
<accession>B8BX79</accession>
<dbReference type="eggNOG" id="ENOG502QZ7J">
    <property type="taxonomic scope" value="Eukaryota"/>
</dbReference>